<evidence type="ECO:0000313" key="1">
    <source>
        <dbReference type="EMBL" id="MDW8800216.1"/>
    </source>
</evidence>
<reference evidence="1 2" key="1">
    <citation type="submission" date="2023-04" db="EMBL/GenBank/DDBJ databases">
        <title>Clostridium tannerae sp. nov., isolated from the fecal material of an alpaca.</title>
        <authorList>
            <person name="Miller S."/>
            <person name="Hendry M."/>
            <person name="King J."/>
            <person name="Sankaranarayanan K."/>
            <person name="Lawson P.A."/>
        </authorList>
    </citation>
    <scope>NUCLEOTIDE SEQUENCE [LARGE SCALE GENOMIC DNA]</scope>
    <source>
        <strain evidence="1 2">A1-XYC3</strain>
    </source>
</reference>
<evidence type="ECO:0000313" key="2">
    <source>
        <dbReference type="Proteomes" id="UP001281656"/>
    </source>
</evidence>
<dbReference type="RefSeq" id="WP_261669966.1">
    <property type="nucleotide sequence ID" value="NZ_JARUJP010000003.1"/>
</dbReference>
<protein>
    <submittedName>
        <fullName evidence="1">Uncharacterized protein</fullName>
    </submittedName>
</protein>
<name>A0ABU4JPY8_9CLOT</name>
<gene>
    <name evidence="1" type="ORF">P8V03_03500</name>
</gene>
<proteinExistence type="predicted"/>
<accession>A0ABU4JPY8</accession>
<comment type="caution">
    <text evidence="1">The sequence shown here is derived from an EMBL/GenBank/DDBJ whole genome shotgun (WGS) entry which is preliminary data.</text>
</comment>
<dbReference type="EMBL" id="JARUJP010000003">
    <property type="protein sequence ID" value="MDW8800216.1"/>
    <property type="molecule type" value="Genomic_DNA"/>
</dbReference>
<organism evidence="1 2">
    <name type="scientific">Clostridium tanneri</name>
    <dbReference type="NCBI Taxonomy" id="3037988"/>
    <lineage>
        <taxon>Bacteria</taxon>
        <taxon>Bacillati</taxon>
        <taxon>Bacillota</taxon>
        <taxon>Clostridia</taxon>
        <taxon>Eubacteriales</taxon>
        <taxon>Clostridiaceae</taxon>
        <taxon>Clostridium</taxon>
    </lineage>
</organism>
<keyword evidence="2" id="KW-1185">Reference proteome</keyword>
<sequence length="112" mass="13839">MNGNELKKWVIENNIKQRTIESFWRCFEKYKVESPDEYDEYFGLFDKGSLTIWTDKIALKIMNWDTFYEEYNENHEFIEAYLKLEYKNKYIGYYSLLFNFSGETFDDYFVLE</sequence>
<dbReference type="Proteomes" id="UP001281656">
    <property type="component" value="Unassembled WGS sequence"/>
</dbReference>